<dbReference type="Proteomes" id="UP000294933">
    <property type="component" value="Unassembled WGS sequence"/>
</dbReference>
<evidence type="ECO:0000313" key="1">
    <source>
        <dbReference type="EMBL" id="TDL14771.1"/>
    </source>
</evidence>
<dbReference type="EMBL" id="ML170309">
    <property type="protein sequence ID" value="TDL14771.1"/>
    <property type="molecule type" value="Genomic_DNA"/>
</dbReference>
<proteinExistence type="predicted"/>
<reference evidence="1 2" key="1">
    <citation type="submission" date="2018-06" db="EMBL/GenBank/DDBJ databases">
        <title>A transcriptomic atlas of mushroom development highlights an independent origin of complex multicellularity.</title>
        <authorList>
            <consortium name="DOE Joint Genome Institute"/>
            <person name="Krizsan K."/>
            <person name="Almasi E."/>
            <person name="Merenyi Z."/>
            <person name="Sahu N."/>
            <person name="Viragh M."/>
            <person name="Koszo T."/>
            <person name="Mondo S."/>
            <person name="Kiss B."/>
            <person name="Balint B."/>
            <person name="Kues U."/>
            <person name="Barry K."/>
            <person name="Hegedus J.C."/>
            <person name="Henrissat B."/>
            <person name="Johnson J."/>
            <person name="Lipzen A."/>
            <person name="Ohm R."/>
            <person name="Nagy I."/>
            <person name="Pangilinan J."/>
            <person name="Yan J."/>
            <person name="Xiong Y."/>
            <person name="Grigoriev I.V."/>
            <person name="Hibbett D.S."/>
            <person name="Nagy L.G."/>
        </authorList>
    </citation>
    <scope>NUCLEOTIDE SEQUENCE [LARGE SCALE GENOMIC DNA]</scope>
    <source>
        <strain evidence="1 2">SZMC22713</strain>
    </source>
</reference>
<evidence type="ECO:0000313" key="2">
    <source>
        <dbReference type="Proteomes" id="UP000294933"/>
    </source>
</evidence>
<gene>
    <name evidence="1" type="ORF">BD410DRAFT_167834</name>
</gene>
<dbReference type="AlphaFoldDB" id="A0A4Y7PIG3"/>
<organism evidence="1 2">
    <name type="scientific">Rickenella mellea</name>
    <dbReference type="NCBI Taxonomy" id="50990"/>
    <lineage>
        <taxon>Eukaryota</taxon>
        <taxon>Fungi</taxon>
        <taxon>Dikarya</taxon>
        <taxon>Basidiomycota</taxon>
        <taxon>Agaricomycotina</taxon>
        <taxon>Agaricomycetes</taxon>
        <taxon>Hymenochaetales</taxon>
        <taxon>Rickenellaceae</taxon>
        <taxon>Rickenella</taxon>
    </lineage>
</organism>
<sequence>MEAADRNTMYLYAQCNEIPSTSSIVTRELRGISTQTASRSRLNQLFEAFEDHESQCLLPTRLDRIPHTVSLFTWNRNLLLR</sequence>
<keyword evidence="2" id="KW-1185">Reference proteome</keyword>
<name>A0A4Y7PIG3_9AGAM</name>
<dbReference type="VEuPathDB" id="FungiDB:BD410DRAFT_167834"/>
<accession>A0A4Y7PIG3</accession>
<protein>
    <submittedName>
        <fullName evidence="1">Uncharacterized protein</fullName>
    </submittedName>
</protein>